<reference evidence="2 3" key="1">
    <citation type="submission" date="2024-05" db="EMBL/GenBank/DDBJ databases">
        <authorList>
            <person name="Wallberg A."/>
        </authorList>
    </citation>
    <scope>NUCLEOTIDE SEQUENCE [LARGE SCALE GENOMIC DNA]</scope>
</reference>
<dbReference type="EMBL" id="CAXKWB010125544">
    <property type="protein sequence ID" value="CAL4239329.1"/>
    <property type="molecule type" value="Genomic_DNA"/>
</dbReference>
<dbReference type="Proteomes" id="UP001497623">
    <property type="component" value="Unassembled WGS sequence"/>
</dbReference>
<gene>
    <name evidence="2" type="ORF">MNOR_LOCUS40532</name>
</gene>
<name>A0AAV2SR88_MEGNR</name>
<accession>A0AAV2SR88</accession>
<dbReference type="AlphaFoldDB" id="A0AAV2SR88"/>
<sequence length="153" mass="17590">MIDAHGTKLGEDVLIALRRVKHRILQVGGIQEFEITRALLESVKQSRSRYEEELRSKEKEKSKNVKEKDAQKESELYAIENDIKLVEKGIEVAEKAISDCSKKLDQHLSVKNVNTEKIRADNALIQMGLERKKKPNDDLSNLIKKKKKLKLTK</sequence>
<feature type="compositionally biased region" description="Basic and acidic residues" evidence="1">
    <location>
        <begin position="48"/>
        <end position="71"/>
    </location>
</feature>
<evidence type="ECO:0000256" key="1">
    <source>
        <dbReference type="SAM" id="MobiDB-lite"/>
    </source>
</evidence>
<organism evidence="2 3">
    <name type="scientific">Meganyctiphanes norvegica</name>
    <name type="common">Northern krill</name>
    <name type="synonym">Thysanopoda norvegica</name>
    <dbReference type="NCBI Taxonomy" id="48144"/>
    <lineage>
        <taxon>Eukaryota</taxon>
        <taxon>Metazoa</taxon>
        <taxon>Ecdysozoa</taxon>
        <taxon>Arthropoda</taxon>
        <taxon>Crustacea</taxon>
        <taxon>Multicrustacea</taxon>
        <taxon>Malacostraca</taxon>
        <taxon>Eumalacostraca</taxon>
        <taxon>Eucarida</taxon>
        <taxon>Euphausiacea</taxon>
        <taxon>Euphausiidae</taxon>
        <taxon>Meganyctiphanes</taxon>
    </lineage>
</organism>
<evidence type="ECO:0000313" key="2">
    <source>
        <dbReference type="EMBL" id="CAL4239329.1"/>
    </source>
</evidence>
<proteinExistence type="predicted"/>
<comment type="caution">
    <text evidence="2">The sequence shown here is derived from an EMBL/GenBank/DDBJ whole genome shotgun (WGS) entry which is preliminary data.</text>
</comment>
<evidence type="ECO:0000313" key="3">
    <source>
        <dbReference type="Proteomes" id="UP001497623"/>
    </source>
</evidence>
<keyword evidence="3" id="KW-1185">Reference proteome</keyword>
<feature type="region of interest" description="Disordered" evidence="1">
    <location>
        <begin position="44"/>
        <end position="71"/>
    </location>
</feature>
<protein>
    <submittedName>
        <fullName evidence="2">Uncharacterized protein</fullName>
    </submittedName>
</protein>